<sequence length="153" mass="17027">MRSSDEDAWPLFGRHIPSRPGLFATFNSGVGFLPRSASVVGCYRTNTIITVLEYRSYCSCFGTGLVYSSEASHRCSITRIQIRMCVYVLPNLSASSPLIFSASTQQLMLNNFVMVVPYQILLIFNPCPVICPSGTPSYPHPHYKTRSPFFPSS</sequence>
<dbReference type="EMBL" id="JADNRY010000053">
    <property type="protein sequence ID" value="KAF9069262.1"/>
    <property type="molecule type" value="Genomic_DNA"/>
</dbReference>
<dbReference type="Proteomes" id="UP000772434">
    <property type="component" value="Unassembled WGS sequence"/>
</dbReference>
<keyword evidence="2" id="KW-1185">Reference proteome</keyword>
<proteinExistence type="predicted"/>
<organism evidence="1 2">
    <name type="scientific">Rhodocollybia butyracea</name>
    <dbReference type="NCBI Taxonomy" id="206335"/>
    <lineage>
        <taxon>Eukaryota</taxon>
        <taxon>Fungi</taxon>
        <taxon>Dikarya</taxon>
        <taxon>Basidiomycota</taxon>
        <taxon>Agaricomycotina</taxon>
        <taxon>Agaricomycetes</taxon>
        <taxon>Agaricomycetidae</taxon>
        <taxon>Agaricales</taxon>
        <taxon>Marasmiineae</taxon>
        <taxon>Omphalotaceae</taxon>
        <taxon>Rhodocollybia</taxon>
    </lineage>
</organism>
<dbReference type="AlphaFoldDB" id="A0A9P5PU98"/>
<protein>
    <submittedName>
        <fullName evidence="1">Uncharacterized protein</fullName>
    </submittedName>
</protein>
<reference evidence="1" key="1">
    <citation type="submission" date="2020-11" db="EMBL/GenBank/DDBJ databases">
        <authorList>
            <consortium name="DOE Joint Genome Institute"/>
            <person name="Ahrendt S."/>
            <person name="Riley R."/>
            <person name="Andreopoulos W."/>
            <person name="Labutti K."/>
            <person name="Pangilinan J."/>
            <person name="Ruiz-Duenas F.J."/>
            <person name="Barrasa J.M."/>
            <person name="Sanchez-Garcia M."/>
            <person name="Camarero S."/>
            <person name="Miyauchi S."/>
            <person name="Serrano A."/>
            <person name="Linde D."/>
            <person name="Babiker R."/>
            <person name="Drula E."/>
            <person name="Ayuso-Fernandez I."/>
            <person name="Pacheco R."/>
            <person name="Padilla G."/>
            <person name="Ferreira P."/>
            <person name="Barriuso J."/>
            <person name="Kellner H."/>
            <person name="Castanera R."/>
            <person name="Alfaro M."/>
            <person name="Ramirez L."/>
            <person name="Pisabarro A.G."/>
            <person name="Kuo A."/>
            <person name="Tritt A."/>
            <person name="Lipzen A."/>
            <person name="He G."/>
            <person name="Yan M."/>
            <person name="Ng V."/>
            <person name="Cullen D."/>
            <person name="Martin F."/>
            <person name="Rosso M.-N."/>
            <person name="Henrissat B."/>
            <person name="Hibbett D."/>
            <person name="Martinez A.T."/>
            <person name="Grigoriev I.V."/>
        </authorList>
    </citation>
    <scope>NUCLEOTIDE SEQUENCE</scope>
    <source>
        <strain evidence="1">AH 40177</strain>
    </source>
</reference>
<accession>A0A9P5PU98</accession>
<evidence type="ECO:0000313" key="1">
    <source>
        <dbReference type="EMBL" id="KAF9069262.1"/>
    </source>
</evidence>
<name>A0A9P5PU98_9AGAR</name>
<evidence type="ECO:0000313" key="2">
    <source>
        <dbReference type="Proteomes" id="UP000772434"/>
    </source>
</evidence>
<gene>
    <name evidence="1" type="ORF">BDP27DRAFT_740200</name>
</gene>
<comment type="caution">
    <text evidence="1">The sequence shown here is derived from an EMBL/GenBank/DDBJ whole genome shotgun (WGS) entry which is preliminary data.</text>
</comment>